<evidence type="ECO:0000313" key="2">
    <source>
        <dbReference type="EMBL" id="MEQ2216177.1"/>
    </source>
</evidence>
<name>A0ABV0S8H0_9TELE</name>
<evidence type="ECO:0008006" key="4">
    <source>
        <dbReference type="Google" id="ProtNLM"/>
    </source>
</evidence>
<proteinExistence type="predicted"/>
<dbReference type="EMBL" id="JAHRIN010069741">
    <property type="protein sequence ID" value="MEQ2216177.1"/>
    <property type="molecule type" value="Genomic_DNA"/>
</dbReference>
<feature type="compositionally biased region" description="Polar residues" evidence="1">
    <location>
        <begin position="142"/>
        <end position="152"/>
    </location>
</feature>
<protein>
    <recommendedName>
        <fullName evidence="4">Secreted protein</fullName>
    </recommendedName>
</protein>
<evidence type="ECO:0000313" key="3">
    <source>
        <dbReference type="Proteomes" id="UP001434883"/>
    </source>
</evidence>
<evidence type="ECO:0000256" key="1">
    <source>
        <dbReference type="SAM" id="MobiDB-lite"/>
    </source>
</evidence>
<organism evidence="2 3">
    <name type="scientific">Xenoophorus captivus</name>
    <dbReference type="NCBI Taxonomy" id="1517983"/>
    <lineage>
        <taxon>Eukaryota</taxon>
        <taxon>Metazoa</taxon>
        <taxon>Chordata</taxon>
        <taxon>Craniata</taxon>
        <taxon>Vertebrata</taxon>
        <taxon>Euteleostomi</taxon>
        <taxon>Actinopterygii</taxon>
        <taxon>Neopterygii</taxon>
        <taxon>Teleostei</taxon>
        <taxon>Neoteleostei</taxon>
        <taxon>Acanthomorphata</taxon>
        <taxon>Ovalentaria</taxon>
        <taxon>Atherinomorphae</taxon>
        <taxon>Cyprinodontiformes</taxon>
        <taxon>Goodeidae</taxon>
        <taxon>Xenoophorus</taxon>
    </lineage>
</organism>
<dbReference type="Proteomes" id="UP001434883">
    <property type="component" value="Unassembled WGS sequence"/>
</dbReference>
<keyword evidence="3" id="KW-1185">Reference proteome</keyword>
<feature type="region of interest" description="Disordered" evidence="1">
    <location>
        <begin position="129"/>
        <end position="152"/>
    </location>
</feature>
<comment type="caution">
    <text evidence="2">The sequence shown here is derived from an EMBL/GenBank/DDBJ whole genome shotgun (WGS) entry which is preliminary data.</text>
</comment>
<feature type="non-terminal residue" evidence="2">
    <location>
        <position position="1"/>
    </location>
</feature>
<sequence>LRVIFSSTLIYTFSTALSIRHQAKRLQGKAGVKNQGSEGYREYKLCPPALLAVCDYCPTLFFFFLKRSHSNIPFNSHYTHPLQAVVSLYKAANLMACHSYVFLSYSSLPESINCPRVHYALFLRPKTGPKNMKASAQRKQKPTQQCSPSPQL</sequence>
<reference evidence="2 3" key="1">
    <citation type="submission" date="2021-06" db="EMBL/GenBank/DDBJ databases">
        <authorList>
            <person name="Palmer J.M."/>
        </authorList>
    </citation>
    <scope>NUCLEOTIDE SEQUENCE [LARGE SCALE GENOMIC DNA]</scope>
    <source>
        <strain evidence="2 3">XC_2019</strain>
        <tissue evidence="2">Muscle</tissue>
    </source>
</reference>
<gene>
    <name evidence="2" type="ORF">XENOCAPTIV_011887</name>
</gene>
<accession>A0ABV0S8H0</accession>